<accession>A0ABU0SSJ4</accession>
<keyword evidence="2" id="KW-1003">Cell membrane</keyword>
<keyword evidence="4 6" id="KW-1133">Transmembrane helix</keyword>
<evidence type="ECO:0000313" key="9">
    <source>
        <dbReference type="Proteomes" id="UP001230328"/>
    </source>
</evidence>
<gene>
    <name evidence="8" type="ORF">QF035_003243</name>
</gene>
<sequence>MMLRYALRTVRHRKGGFLGAFLALMCAAALITACGTLLETGLRGTIGTERYAAAPVVVSADQNVHRTTVKHKKGKTKTKHKAKPIAERAWLPENLTTTLSRVPGARRVIPELTFLAEPLIPTGTGGRTAYGHAWDSAPLTPYALTTGTPPRARDDLVVDRYLADRARLKPGDRLTVQSTQSPRTYRVTGIAAPTGDDIRHQTSLFFSTAEARRLAAHPGQVTTIGVVPAEGTDTADLKAAVAKALHGTTAQVSTGDERGPVESLDAAAARIKLVSMGGAMGGTSLLVAVLVVVGTFALSVQQRHRELALLRAIAATPGQIRKLLGREALLIGAAAGVAGALAGLPLGSWLHGRFVALGAVPATLQHTVSVFPLFAAIAATLIGAWAAARVSSRRIARIRPAEALAEAAAERDRPAWGRIIAGLVLLAGGTVLVAVLSILRTEPASTPVTFLAIVVLASSVALLGPLLVRAAAAVLGAPLRLSGPGGRLATANLRGNAARMASVVTPLTLLIGMTCTVLFVQPTLGHAARAQAREGTRADWVLTAEGPGVPAQAARQLRTDRDVATEVVRTTVRVGLDKYAAQGVSPAGLTRTWDPDVTAGSLAELTHDTVAVSQLAADQLHLKPGSTLKLTLGDGTLATLTVAAVYAKGLGFGDLTMAHDLVARHVDNPLAATVLVSTARSQEELAAAVRKFPGVRVIPPATADSLQAERLQANAEVNYFAMGLVLAFTAIAVVNTLAMSVSERVREFALLRLAGATRRQVLRMLRTEALSALLLATTLGSGIALAVLTAFSIGMTGSAAPAVTPLVYVTVVAAAGLLALVGTALPGRAALKTRPVTVATAREWPEWSGSKGWYAMVGAPYTKGPPPLHMPNEALEYARRGGFVTDS</sequence>
<evidence type="ECO:0000256" key="2">
    <source>
        <dbReference type="ARBA" id="ARBA00022475"/>
    </source>
</evidence>
<evidence type="ECO:0000256" key="4">
    <source>
        <dbReference type="ARBA" id="ARBA00022989"/>
    </source>
</evidence>
<dbReference type="PANTHER" id="PTHR30287">
    <property type="entry name" value="MEMBRANE COMPONENT OF PREDICTED ABC SUPERFAMILY METABOLITE UPTAKE TRANSPORTER"/>
    <property type="match status" value="1"/>
</dbReference>
<feature type="transmembrane region" description="Helical" evidence="6">
    <location>
        <begin position="451"/>
        <end position="479"/>
    </location>
</feature>
<keyword evidence="5 6" id="KW-0472">Membrane</keyword>
<comment type="subcellular location">
    <subcellularLocation>
        <location evidence="1">Cell membrane</location>
        <topology evidence="1">Multi-pass membrane protein</topology>
    </subcellularLocation>
</comment>
<feature type="transmembrane region" description="Helical" evidence="6">
    <location>
        <begin position="806"/>
        <end position="825"/>
    </location>
</feature>
<dbReference type="PROSITE" id="PS51257">
    <property type="entry name" value="PROKAR_LIPOPROTEIN"/>
    <property type="match status" value="1"/>
</dbReference>
<feature type="transmembrane region" description="Helical" evidence="6">
    <location>
        <begin position="500"/>
        <end position="520"/>
    </location>
</feature>
<evidence type="ECO:0000259" key="7">
    <source>
        <dbReference type="Pfam" id="PF02687"/>
    </source>
</evidence>
<evidence type="ECO:0000256" key="3">
    <source>
        <dbReference type="ARBA" id="ARBA00022692"/>
    </source>
</evidence>
<evidence type="ECO:0000256" key="1">
    <source>
        <dbReference type="ARBA" id="ARBA00004651"/>
    </source>
</evidence>
<dbReference type="Proteomes" id="UP001230328">
    <property type="component" value="Unassembled WGS sequence"/>
</dbReference>
<evidence type="ECO:0000313" key="8">
    <source>
        <dbReference type="EMBL" id="MDQ1025661.1"/>
    </source>
</evidence>
<keyword evidence="3 6" id="KW-0812">Transmembrane</keyword>
<feature type="transmembrane region" description="Helical" evidence="6">
    <location>
        <begin position="370"/>
        <end position="388"/>
    </location>
</feature>
<dbReference type="EMBL" id="JAUSZI010000002">
    <property type="protein sequence ID" value="MDQ1025661.1"/>
    <property type="molecule type" value="Genomic_DNA"/>
</dbReference>
<dbReference type="RefSeq" id="WP_307521005.1">
    <property type="nucleotide sequence ID" value="NZ_JAUSZI010000002.1"/>
</dbReference>
<reference evidence="8 9" key="1">
    <citation type="submission" date="2023-07" db="EMBL/GenBank/DDBJ databases">
        <title>Comparative genomics of wheat-associated soil bacteria to identify genetic determinants of phenazine resistance.</title>
        <authorList>
            <person name="Mouncey N."/>
        </authorList>
    </citation>
    <scope>NUCLEOTIDE SEQUENCE [LARGE SCALE GENOMIC DNA]</scope>
    <source>
        <strain evidence="8 9">V2I4</strain>
    </source>
</reference>
<dbReference type="InterPro" id="IPR003838">
    <property type="entry name" value="ABC3_permease_C"/>
</dbReference>
<dbReference type="InterPro" id="IPR038766">
    <property type="entry name" value="Membrane_comp_ABC_pdt"/>
</dbReference>
<dbReference type="PANTHER" id="PTHR30287:SF1">
    <property type="entry name" value="INNER MEMBRANE PROTEIN"/>
    <property type="match status" value="1"/>
</dbReference>
<feature type="domain" description="ABC3 transporter permease C-terminal" evidence="7">
    <location>
        <begin position="720"/>
        <end position="833"/>
    </location>
</feature>
<protein>
    <submittedName>
        <fullName evidence="8">ABC transport system permease protein</fullName>
    </submittedName>
</protein>
<evidence type="ECO:0000256" key="6">
    <source>
        <dbReference type="SAM" id="Phobius"/>
    </source>
</evidence>
<feature type="transmembrane region" description="Helical" evidence="6">
    <location>
        <begin position="719"/>
        <end position="738"/>
    </location>
</feature>
<evidence type="ECO:0000256" key="5">
    <source>
        <dbReference type="ARBA" id="ARBA00023136"/>
    </source>
</evidence>
<organism evidence="8 9">
    <name type="scientific">Streptomyces umbrinus</name>
    <dbReference type="NCBI Taxonomy" id="67370"/>
    <lineage>
        <taxon>Bacteria</taxon>
        <taxon>Bacillati</taxon>
        <taxon>Actinomycetota</taxon>
        <taxon>Actinomycetes</taxon>
        <taxon>Kitasatosporales</taxon>
        <taxon>Streptomycetaceae</taxon>
        <taxon>Streptomyces</taxon>
        <taxon>Streptomyces phaeochromogenes group</taxon>
    </lineage>
</organism>
<name>A0ABU0SSJ4_9ACTN</name>
<feature type="transmembrane region" description="Helical" evidence="6">
    <location>
        <begin position="328"/>
        <end position="350"/>
    </location>
</feature>
<dbReference type="Pfam" id="PF02687">
    <property type="entry name" value="FtsX"/>
    <property type="match status" value="2"/>
</dbReference>
<keyword evidence="9" id="KW-1185">Reference proteome</keyword>
<feature type="transmembrane region" description="Helical" evidence="6">
    <location>
        <begin position="419"/>
        <end position="439"/>
    </location>
</feature>
<comment type="caution">
    <text evidence="8">The sequence shown here is derived from an EMBL/GenBank/DDBJ whole genome shotgun (WGS) entry which is preliminary data.</text>
</comment>
<proteinExistence type="predicted"/>
<feature type="transmembrane region" description="Helical" evidence="6">
    <location>
        <begin position="279"/>
        <end position="300"/>
    </location>
</feature>
<feature type="domain" description="ABC3 transporter permease C-terminal" evidence="7">
    <location>
        <begin position="281"/>
        <end position="389"/>
    </location>
</feature>
<feature type="transmembrane region" description="Helical" evidence="6">
    <location>
        <begin position="769"/>
        <end position="794"/>
    </location>
</feature>